<dbReference type="Proteomes" id="UP000000611">
    <property type="component" value="Plasmid pl165"/>
</dbReference>
<organism evidence="1 2">
    <name type="scientific">Borrelia duttonii (strain Ly)</name>
    <dbReference type="NCBI Taxonomy" id="412419"/>
    <lineage>
        <taxon>Bacteria</taxon>
        <taxon>Pseudomonadati</taxon>
        <taxon>Spirochaetota</taxon>
        <taxon>Spirochaetia</taxon>
        <taxon>Spirochaetales</taxon>
        <taxon>Borreliaceae</taxon>
        <taxon>Borrelia</taxon>
    </lineage>
</organism>
<dbReference type="NCBIfam" id="NF047534">
    <property type="entry name" value="lipo_BTA121_dup"/>
    <property type="match status" value="3"/>
</dbReference>
<gene>
    <name evidence="1" type="ordered locus">BDU_1134</name>
</gene>
<dbReference type="EMBL" id="CP000979">
    <property type="protein sequence ID" value="ACH93925.1"/>
    <property type="molecule type" value="Genomic_DNA"/>
</dbReference>
<name>B5RNI9_BORDL</name>
<dbReference type="AlphaFoldDB" id="B5RNI9"/>
<reference evidence="1 2" key="1">
    <citation type="journal article" date="2008" name="PLoS Genet.">
        <title>The genome of Borrelia recurrentis, the agent of deadly louse-borne relapsing fever, is a degraded subset of tick-borne Borrelia duttonii.</title>
        <authorList>
            <person name="Lescot M."/>
            <person name="Audic S."/>
            <person name="Robert C."/>
            <person name="Nguyen T.T."/>
            <person name="Blanc G."/>
            <person name="Cutler S.J."/>
            <person name="Wincker P."/>
            <person name="Couloux A."/>
            <person name="Claverie J.-M."/>
            <person name="Raoult D."/>
            <person name="Drancourt M."/>
        </authorList>
    </citation>
    <scope>NUCLEOTIDE SEQUENCE [LARGE SCALE GENOMIC DNA]</scope>
    <source>
        <strain evidence="1 2">Ly</strain>
    </source>
</reference>
<proteinExistence type="predicted"/>
<accession>B5RNI9</accession>
<evidence type="ECO:0000313" key="1">
    <source>
        <dbReference type="EMBL" id="ACH93925.1"/>
    </source>
</evidence>
<sequence>MNLTWRCLMVRGKDFFLLLLLVLMVIDCNLKSPKVLNSEIPSNMGFVSRKSLEQNSLFNTFEDFLENSVEIRDIDVNKLLDKFKISDEGKELVSYIKKILCDPDVVDNKSDYKIYTKSEFCNLLNNLGSDGVYELRKHLWWSYSLLKKAEAAVKGINNNVKRAELQLKLDLNKNSYHLDLGKIFSESNIGDIYDNIVNYENRFVKSFVDIQQSALGMIDSENPDVNPDVKSFVKLAEGLSVDEQKAIKYIKQIIVDSNTSACQFCIEYSDDGFDALLGNWTFSQIQRLARMCLKYLEMRDDIEYKINNLDKIEEIEATKEVQNGIKSVLTLLKDFFIFSWSIFKDKYPQYLQSLFSKSTAAEVYESIPSLDFLFDPKFTKDFLIFNYVMNYYYNAMQDFPVIYNKLSDSEKKEVEDMRLKVVDSSVNNLSSENTVVDYEFYSLLGDGRFFLPALSAHIKVMKIIKEKDDFVDMIHIELKDSDMLSIISDDFDKFVLNYPAYLKQLFLRLKKDSKNFFDFTDSNLYQHDYKNEFEKIMNKIGEIYNIKKAEELKKSGS</sequence>
<keyword evidence="2" id="KW-1185">Reference proteome</keyword>
<protein>
    <submittedName>
        <fullName evidence="1">Uncharacterized conserved protein</fullName>
    </submittedName>
</protein>
<keyword evidence="1" id="KW-0614">Plasmid</keyword>
<evidence type="ECO:0000313" key="2">
    <source>
        <dbReference type="Proteomes" id="UP000000611"/>
    </source>
</evidence>
<geneLocation type="plasmid" evidence="1 2">
    <name>pl165</name>
</geneLocation>
<dbReference type="KEGG" id="bdu:BDU_1134"/>
<dbReference type="HOGENOM" id="CLU_490652_0_0_12"/>